<name>A0A7X0PJ81_9BURK</name>
<gene>
    <name evidence="3" type="ORF">HNP48_005685</name>
</gene>
<evidence type="ECO:0000313" key="4">
    <source>
        <dbReference type="Proteomes" id="UP000575083"/>
    </source>
</evidence>
<reference evidence="3 4" key="1">
    <citation type="submission" date="2020-08" db="EMBL/GenBank/DDBJ databases">
        <title>Functional genomics of gut bacteria from endangered species of beetles.</title>
        <authorList>
            <person name="Carlos-Shanley C."/>
        </authorList>
    </citation>
    <scope>NUCLEOTIDE SEQUENCE [LARGE SCALE GENOMIC DNA]</scope>
    <source>
        <strain evidence="3 4">S00198</strain>
    </source>
</reference>
<dbReference type="Proteomes" id="UP000575083">
    <property type="component" value="Unassembled WGS sequence"/>
</dbReference>
<feature type="domain" description="SecDF P1 head subdomain" evidence="2">
    <location>
        <begin position="245"/>
        <end position="339"/>
    </location>
</feature>
<evidence type="ECO:0000256" key="1">
    <source>
        <dbReference type="SAM" id="SignalP"/>
    </source>
</evidence>
<keyword evidence="1" id="KW-0732">Signal</keyword>
<accession>A0A7X0PJ81</accession>
<evidence type="ECO:0000313" key="3">
    <source>
        <dbReference type="EMBL" id="MBB6562968.1"/>
    </source>
</evidence>
<comment type="caution">
    <text evidence="3">The sequence shown here is derived from an EMBL/GenBank/DDBJ whole genome shotgun (WGS) entry which is preliminary data.</text>
</comment>
<dbReference type="Gene3D" id="3.30.1360.200">
    <property type="match status" value="1"/>
</dbReference>
<keyword evidence="4" id="KW-1185">Reference proteome</keyword>
<organism evidence="3 4">
    <name type="scientific">Acidovorax soli</name>
    <dbReference type="NCBI Taxonomy" id="592050"/>
    <lineage>
        <taxon>Bacteria</taxon>
        <taxon>Pseudomonadati</taxon>
        <taxon>Pseudomonadota</taxon>
        <taxon>Betaproteobacteria</taxon>
        <taxon>Burkholderiales</taxon>
        <taxon>Comamonadaceae</taxon>
        <taxon>Acidovorax</taxon>
    </lineage>
</organism>
<dbReference type="InterPro" id="IPR054384">
    <property type="entry name" value="SecDF_P1_head"/>
</dbReference>
<feature type="signal peptide" evidence="1">
    <location>
        <begin position="1"/>
        <end position="26"/>
    </location>
</feature>
<feature type="chain" id="PRO_5030998798" description="SecDF P1 head subdomain domain-containing protein" evidence="1">
    <location>
        <begin position="27"/>
        <end position="344"/>
    </location>
</feature>
<dbReference type="Pfam" id="PF22599">
    <property type="entry name" value="SecDF_P1_head"/>
    <property type="match status" value="1"/>
</dbReference>
<dbReference type="RefSeq" id="WP_184863481.1">
    <property type="nucleotide sequence ID" value="NZ_JACHLK010000015.1"/>
</dbReference>
<sequence length="344" mass="36654">MPPLRTMLASGLALLLALLPAGTAWAEDLCAPSPEEAAVRFVQWSGGAEARRTAELIEPRSLAPFKQRLAQLMDARYSPDSEAFRERLLGPGWTAQRMAAATDKELVGQFLAGGQALRRDWKISGVRAIDSQRGLLDGREVTVSYQVESPTLGSSTQKRTFTAHPSPGNKCWLVQMPTESRVRLDEIAQALKASRPQVDIARAGPARADWLVAPASYTPKPGMKELAHRGEAGSSSSPAWVDMGAALLTAKDLVGARAAWDCEASFAGPEDPAIWLTLSADGSNALTEWTRSHHGATLAMVVNGQVAVIARVAGVLGSKLQMCLPGASLEQAQALANDLMGTPR</sequence>
<dbReference type="AlphaFoldDB" id="A0A7X0PJ81"/>
<proteinExistence type="predicted"/>
<evidence type="ECO:0000259" key="2">
    <source>
        <dbReference type="Pfam" id="PF22599"/>
    </source>
</evidence>
<dbReference type="EMBL" id="JACHLK010000015">
    <property type="protein sequence ID" value="MBB6562968.1"/>
    <property type="molecule type" value="Genomic_DNA"/>
</dbReference>
<protein>
    <recommendedName>
        <fullName evidence="2">SecDF P1 head subdomain domain-containing protein</fullName>
    </recommendedName>
</protein>